<dbReference type="InterPro" id="IPR047565">
    <property type="entry name" value="Alpha-macroglob_thiol-ester_cl"/>
</dbReference>
<evidence type="ECO:0000256" key="4">
    <source>
        <dbReference type="SAM" id="MobiDB-lite"/>
    </source>
</evidence>
<reference evidence="7 8" key="1">
    <citation type="submission" date="2016-06" db="EMBL/GenBank/DDBJ databases">
        <authorList>
            <person name="Kjaerup R.B."/>
            <person name="Dalgaard T.S."/>
            <person name="Juul-Madsen H.R."/>
        </authorList>
    </citation>
    <scope>NUCLEOTIDE SEQUENCE [LARGE SCALE GENOMIC DNA]</scope>
    <source>
        <strain evidence="7 8">GCSL-Mp3</strain>
    </source>
</reference>
<dbReference type="EMBL" id="LZEX01000045">
    <property type="protein sequence ID" value="OBU02547.1"/>
    <property type="molecule type" value="Genomic_DNA"/>
</dbReference>
<dbReference type="InterPro" id="IPR040639">
    <property type="entry name" value="A2MG_MG1"/>
</dbReference>
<dbReference type="Gene3D" id="1.50.10.20">
    <property type="match status" value="1"/>
</dbReference>
<keyword evidence="3" id="KW-1003">Cell membrane</keyword>
<dbReference type="InterPro" id="IPR008930">
    <property type="entry name" value="Terpenoid_cyclase/PrenylTrfase"/>
</dbReference>
<dbReference type="InterPro" id="IPR011625">
    <property type="entry name" value="A2M_N_BRD"/>
</dbReference>
<dbReference type="CDD" id="cd02891">
    <property type="entry name" value="A2M_like"/>
    <property type="match status" value="1"/>
</dbReference>
<dbReference type="InterPro" id="IPR021868">
    <property type="entry name" value="Alpha_2_Macroglob_MG3"/>
</dbReference>
<gene>
    <name evidence="7" type="ORF">AYY17_12925</name>
</gene>
<comment type="function">
    <text evidence="3">Protects the bacterial cell from host peptidases.</text>
</comment>
<dbReference type="Gene3D" id="2.60.40.1930">
    <property type="match status" value="1"/>
</dbReference>
<evidence type="ECO:0000259" key="6">
    <source>
        <dbReference type="SMART" id="SM01360"/>
    </source>
</evidence>
<dbReference type="SMART" id="SM01419">
    <property type="entry name" value="Thiol-ester_cl"/>
    <property type="match status" value="1"/>
</dbReference>
<feature type="domain" description="Alpha-2-macroglobulin" evidence="6">
    <location>
        <begin position="997"/>
        <end position="1082"/>
    </location>
</feature>
<dbReference type="GO" id="GO:0005615">
    <property type="term" value="C:extracellular space"/>
    <property type="evidence" value="ECO:0007669"/>
    <property type="project" value="InterPro"/>
</dbReference>
<dbReference type="SMART" id="SM01359">
    <property type="entry name" value="A2M_N_2"/>
    <property type="match status" value="1"/>
</dbReference>
<dbReference type="InterPro" id="IPR049122">
    <property type="entry name" value="A2MG_CUB"/>
</dbReference>
<evidence type="ECO:0000256" key="2">
    <source>
        <dbReference type="ARBA" id="ARBA00022729"/>
    </source>
</evidence>
<dbReference type="Pfam" id="PF17970">
    <property type="entry name" value="bMG1"/>
    <property type="match status" value="1"/>
</dbReference>
<dbReference type="InterPro" id="IPR011626">
    <property type="entry name" value="Alpha-macroglobulin_TED"/>
</dbReference>
<dbReference type="Pfam" id="PF00207">
    <property type="entry name" value="A2M"/>
    <property type="match status" value="1"/>
</dbReference>
<dbReference type="PANTHER" id="PTHR40094:SF1">
    <property type="entry name" value="UBIQUITIN DOMAIN-CONTAINING PROTEIN"/>
    <property type="match status" value="1"/>
</dbReference>
<comment type="caution">
    <text evidence="7">The sequence shown here is derived from an EMBL/GenBank/DDBJ whole genome shotgun (WGS) entry which is preliminary data.</text>
</comment>
<feature type="compositionally biased region" description="Low complexity" evidence="4">
    <location>
        <begin position="49"/>
        <end position="64"/>
    </location>
</feature>
<dbReference type="Pfam" id="PF21142">
    <property type="entry name" value="A2M_bMG2"/>
    <property type="match status" value="1"/>
</dbReference>
<protein>
    <recommendedName>
        <fullName evidence="3">Alpha-2-macroglobulin</fullName>
    </recommendedName>
</protein>
<dbReference type="InterPro" id="IPR041203">
    <property type="entry name" value="Bact_A2M_MG5"/>
</dbReference>
<dbReference type="Pfam" id="PF21765">
    <property type="entry name" value="CUB_A2MG"/>
    <property type="match status" value="1"/>
</dbReference>
<dbReference type="Pfam" id="PF01835">
    <property type="entry name" value="MG2"/>
    <property type="match status" value="1"/>
</dbReference>
<dbReference type="Pfam" id="PF11974">
    <property type="entry name" value="bMG3"/>
    <property type="match status" value="1"/>
</dbReference>
<dbReference type="InterPro" id="IPR001599">
    <property type="entry name" value="Macroglobln_a2"/>
</dbReference>
<feature type="region of interest" description="Disordered" evidence="4">
    <location>
        <begin position="35"/>
        <end position="71"/>
    </location>
</feature>
<dbReference type="RefSeq" id="WP_067426635.1">
    <property type="nucleotide sequence ID" value="NZ_LZEX01000045.1"/>
</dbReference>
<evidence type="ECO:0000313" key="8">
    <source>
        <dbReference type="Proteomes" id="UP000092247"/>
    </source>
</evidence>
<accession>A0A1B8H0D0</accession>
<evidence type="ECO:0000259" key="5">
    <source>
        <dbReference type="SMART" id="SM01359"/>
    </source>
</evidence>
<dbReference type="STRING" id="368603.AYY16_01855"/>
<organism evidence="7 8">
    <name type="scientific">Morganella psychrotolerans</name>
    <dbReference type="NCBI Taxonomy" id="368603"/>
    <lineage>
        <taxon>Bacteria</taxon>
        <taxon>Pseudomonadati</taxon>
        <taxon>Pseudomonadota</taxon>
        <taxon>Gammaproteobacteria</taxon>
        <taxon>Enterobacterales</taxon>
        <taxon>Morganellaceae</taxon>
        <taxon>Morganella</taxon>
    </lineage>
</organism>
<dbReference type="Pfam" id="PF17962">
    <property type="entry name" value="bMG6"/>
    <property type="match status" value="1"/>
</dbReference>
<dbReference type="Proteomes" id="UP000092247">
    <property type="component" value="Unassembled WGS sequence"/>
</dbReference>
<keyword evidence="3" id="KW-0472">Membrane</keyword>
<dbReference type="Pfam" id="PF17972">
    <property type="entry name" value="bMG5"/>
    <property type="match status" value="1"/>
</dbReference>
<dbReference type="Pfam" id="PF17973">
    <property type="entry name" value="bMG10"/>
    <property type="match status" value="1"/>
</dbReference>
<dbReference type="InterPro" id="IPR049120">
    <property type="entry name" value="A2M_bMG2"/>
</dbReference>
<keyword evidence="2" id="KW-0732">Signal</keyword>
<keyword evidence="3" id="KW-0646">Protease inhibitor</keyword>
<evidence type="ECO:0000313" key="7">
    <source>
        <dbReference type="EMBL" id="OBU02547.1"/>
    </source>
</evidence>
<name>A0A1B8H0D0_9GAMM</name>
<evidence type="ECO:0000256" key="3">
    <source>
        <dbReference type="PIRNR" id="PIRNR038980"/>
    </source>
</evidence>
<dbReference type="Pfam" id="PF07678">
    <property type="entry name" value="TED_complement"/>
    <property type="match status" value="1"/>
</dbReference>
<dbReference type="SMART" id="SM01360">
    <property type="entry name" value="A2M"/>
    <property type="match status" value="1"/>
</dbReference>
<dbReference type="PIRSF" id="PIRSF038980">
    <property type="entry name" value="A2M_bac"/>
    <property type="match status" value="1"/>
</dbReference>
<dbReference type="GO" id="GO:0004866">
    <property type="term" value="F:endopeptidase inhibitor activity"/>
    <property type="evidence" value="ECO:0007669"/>
    <property type="project" value="UniProtKB-UniRule"/>
</dbReference>
<dbReference type="Pfam" id="PF07703">
    <property type="entry name" value="A2M_BRD"/>
    <property type="match status" value="1"/>
</dbReference>
<dbReference type="InterPro" id="IPR002890">
    <property type="entry name" value="MG2"/>
</dbReference>
<dbReference type="InterPro" id="IPR041246">
    <property type="entry name" value="Bact_MG10"/>
</dbReference>
<proteinExistence type="inferred from homology"/>
<sequence length="1678" mass="184246">MSFPIAGQGIGKKRCLAVLLASALALMGCDDTGSKTTAAGADDSAPANKSGTTSSSSSSSSASSKETKKTHDAASLAELAKRYAGKDVTIIDTSEIQLDGANAMVVTFSIPLDPNQDFAQFARLVDVKNGKLEGAWELSDNLMELRMRHLPPSRELQLSIDRGVRGINERTLVNGYDAKLTTAEVTPSIGFASRGSLFPGDVIKGLPVFALNVDSIDVNFYRIKPDSLAAFLASWQYGNNLQYWNSDELLNNTDLVYTGRFDLNPQKNTRENMLIPLKDIKPLQDEGVYLAVMQQAGRYSYTMPATLFTLSDVGVSMHSYLNELDVFTQSLAKGSAIKGVEIRLLDSKGQLLSKGETDGSGHAKLDRGNDAALLLAIHNGQTSMIDLKNPALDLAEFDIAGPQGYAKQFFVFGPRDLYRPGETLIINGLLRDGDGHPVKDQPVKVDVLKNDGQVASTFVWQPENGLYQYKYDIPENSETGKLTLRFDLGDNTPRFYSVNVEDFMPERMALEIKTEKLPITSGQTADFELEGHYLYGAPAAGNQLTGQLFMRPDREAVAKLPGFEFGDIQEGNLTRTLDEFDETMSDNGEAAFTVSNDYWKEVKSPFKLILQASLMETGGRPVTRRADLAVWPAERMAGIRPVFAKKEIYDYRTDKYVSQFSLDQDSLAEFEIVYADKQGNKLKADNLTARLIYERRDYYWRWSDSEGWSSNYDQKDLVMTGDPISIAKDGTAKVTVPVSWGAYRLEILDPSTGLTSSVRFWAGYSWQDNTGGTGAVRPDQVKLKLDKPDYRAGDKVKLNIAAPQAGKGYVLLESSDGPLWWQEVDVPEGGLDVEVPLNKEWTRHDLYATAVIIRPGDSSRQATVKRAVGILHIPMADPGRKIAVTLDAPSRIRPNQDLTVKVKANAQDGKAMPQKVNVLISAVDTGVLNITDYKTPDPYDAFFGRKRYSVDQYDVYGQLIEGEGRLGTLRFGGDGGDELDRGGLKPLNDVQIIAQQAAPVVLNEQGEGTVTLSIPDFNGELRLMAQAWTDEDFGNAQNKVIVAAPVISQMALPRFMAGGDNSQLTLDLTNLTDETQNLTVNFSAEGMINLKGAAVKDVTLTKGQRTSVNVPVEAVNGFGQGEVFMTVKGLKLPDNGSDVYKNSWKIGVRPAYPAETVSYSMSLGNAAEWALPADQLSGLESSTVSGELLLTSRPPLDISRFVRELYAYPYGCLEQTISGLYPSLYSSEAELKKLGIKTQTDAGRRQAIMAGIPHLLGMQRSDGSFSLWDNTGSEEPWLTAYATDFLFRAGQRGFDVPAASLTNANNRLLRYLQDRSVISSSYYGSSDQMRFAVQAYAGYVLAQQQKAPLGALRQVYQRRDDANSGLALVQLGIALKKMGDADRGNEAIRLGVMKNRNSNSYSGDYGSNVRDDAMIIALLSESDSDAEQRFVKLQSLSNEIQNRRYFSTQESNALYLAGRHYLNQSEVPWSAVLNGEAPAVSRDSALRENLTARQLQKGISVANRGDSQLYGRVNIVGYPVQAPKPESEVLKIKRTYLDLNGNPITIDRLRSGDMVVVRLDIQADRNVPDALVVDLLPAGLELENQNLAASSASLSDSAPNLAEAIQDMQQATIRHTEYRDDRFVSQVVVEEYRPVTLVYLARAVTPGKYSVPAPQVESMYIPSWRAVGATPSMLEVVR</sequence>
<dbReference type="InterPro" id="IPR026284">
    <property type="entry name" value="A2MG_proteobact"/>
</dbReference>
<comment type="similarity">
    <text evidence="1">Belongs to the protease inhibitor I39 (alpha-2-macroglobulin) family. Bacterial alpha-2-macroglobulin subfamily.</text>
</comment>
<dbReference type="PANTHER" id="PTHR40094">
    <property type="entry name" value="ALPHA-2-MACROGLOBULIN HOMOLOG"/>
    <property type="match status" value="1"/>
</dbReference>
<evidence type="ECO:0000256" key="1">
    <source>
        <dbReference type="ARBA" id="ARBA00010556"/>
    </source>
</evidence>
<dbReference type="SUPFAM" id="SSF48239">
    <property type="entry name" value="Terpenoid cyclases/Protein prenyltransferases"/>
    <property type="match status" value="1"/>
</dbReference>
<dbReference type="InterPro" id="IPR051802">
    <property type="entry name" value="YfhM-like"/>
</dbReference>
<dbReference type="InterPro" id="IPR041462">
    <property type="entry name" value="Bact_A2M_MG6"/>
</dbReference>
<feature type="domain" description="Alpha-2-macroglobulin bait region" evidence="5">
    <location>
        <begin position="781"/>
        <end position="930"/>
    </location>
</feature>